<dbReference type="EMBL" id="DVOJ01000015">
    <property type="protein sequence ID" value="HIV01847.1"/>
    <property type="molecule type" value="Genomic_DNA"/>
</dbReference>
<dbReference type="InterPro" id="IPR008925">
    <property type="entry name" value="aa_tRNA-synth_I_cd-bd_sf"/>
</dbReference>
<evidence type="ECO:0000256" key="4">
    <source>
        <dbReference type="ARBA" id="ARBA00022840"/>
    </source>
</evidence>
<sequence>MDTQKLANLLYPNAKPVEYWLEKYPPRELKRGAEVTRLAPSPTGYLHTGHAYSALINKLTAEKSGGIFYLRLEDTDQKRLIEHAGDIAYNMLVSYNLSPNEGYRGDELAQIGDYGDYVQSKRLNIYQSFAKFLVEKGRAFPCFCKKSEGIEDVEERRQKQLEESGEILEHDPCRNLSLEEIEEKLAAGEEFALKLKSKGDPEKTFKFTDLIKGEREIRENAKDIVLMKSNGIPPYAFAHAVDDSLMHTTIVVRGEEWYPSLSAHIELFKALGFKPPKYAHTPVICKLDENGNKRKLSKRKDPEADVRYFIVEGYPKVAVIEYLLNLLNSDFEPWRAANPTLSYKEFPFSIEKIGSNNPMFDFVKLADVSKNYISHLTADEVYSMLVEWAKSFDVDFCKTLTENADFSKAVLNIDRDVPKPRKDISKWSEVKSYYDYMFYGIKTYELDGLDKKKFKEIIAAYKDIYSEEDDKETWFNKIKAMAESLGYATNNKDYKANPESYKGNVADVCTYIRLALTGRKNSPDIYSIARVLGAREVNRRFEKVV</sequence>
<evidence type="ECO:0000259" key="9">
    <source>
        <dbReference type="Pfam" id="PF19269"/>
    </source>
</evidence>
<dbReference type="InterPro" id="IPR020751">
    <property type="entry name" value="aa-tRNA-synth_I_codon-bd_sub2"/>
</dbReference>
<keyword evidence="2 7" id="KW-0436">Ligase</keyword>
<dbReference type="EC" id="6.1.1.17" evidence="7"/>
<evidence type="ECO:0000313" key="11">
    <source>
        <dbReference type="Proteomes" id="UP000886861"/>
    </source>
</evidence>
<evidence type="ECO:0000256" key="7">
    <source>
        <dbReference type="HAMAP-Rule" id="MF_00022"/>
    </source>
</evidence>
<evidence type="ECO:0000256" key="1">
    <source>
        <dbReference type="ARBA" id="ARBA00007894"/>
    </source>
</evidence>
<feature type="short sequence motif" description="'HIGH' region" evidence="7">
    <location>
        <begin position="40"/>
        <end position="50"/>
    </location>
</feature>
<keyword evidence="5 7" id="KW-0648">Protein biosynthesis</keyword>
<comment type="similarity">
    <text evidence="1 7">Belongs to the class-I aminoacyl-tRNA synthetase family. Glutamate--tRNA ligase type 1 subfamily.</text>
</comment>
<dbReference type="InterPro" id="IPR049940">
    <property type="entry name" value="GluQ/Sye"/>
</dbReference>
<dbReference type="PRINTS" id="PR00987">
    <property type="entry name" value="TRNASYNTHGLU"/>
</dbReference>
<reference evidence="10" key="2">
    <citation type="journal article" date="2021" name="PeerJ">
        <title>Extensive microbial diversity within the chicken gut microbiome revealed by metagenomics and culture.</title>
        <authorList>
            <person name="Gilroy R."/>
            <person name="Ravi A."/>
            <person name="Getino M."/>
            <person name="Pursley I."/>
            <person name="Horton D.L."/>
            <person name="Alikhan N.F."/>
            <person name="Baker D."/>
            <person name="Gharbi K."/>
            <person name="Hall N."/>
            <person name="Watson M."/>
            <person name="Adriaenssens E.M."/>
            <person name="Foster-Nyarko E."/>
            <person name="Jarju S."/>
            <person name="Secka A."/>
            <person name="Antonio M."/>
            <person name="Oren A."/>
            <person name="Chaudhuri R.R."/>
            <person name="La Ragione R."/>
            <person name="Hildebrand F."/>
            <person name="Pallen M.J."/>
        </authorList>
    </citation>
    <scope>NUCLEOTIDE SEQUENCE</scope>
    <source>
        <strain evidence="10">CHK186-9395</strain>
    </source>
</reference>
<dbReference type="Gene3D" id="3.40.50.620">
    <property type="entry name" value="HUPs"/>
    <property type="match status" value="1"/>
</dbReference>
<evidence type="ECO:0000259" key="8">
    <source>
        <dbReference type="Pfam" id="PF00749"/>
    </source>
</evidence>
<dbReference type="InterPro" id="IPR004527">
    <property type="entry name" value="Glu-tRNA-ligase_bac/mito"/>
</dbReference>
<name>A0A9D1NEV6_9FIRM</name>
<feature type="domain" description="Aminoacyl-tRNA synthetase class I anticodon-binding" evidence="9">
    <location>
        <begin position="502"/>
        <end position="544"/>
    </location>
</feature>
<dbReference type="InterPro" id="IPR045462">
    <property type="entry name" value="aa-tRNA-synth_I_cd-bd"/>
</dbReference>
<dbReference type="Pfam" id="PF19269">
    <property type="entry name" value="Anticodon_2"/>
    <property type="match status" value="1"/>
</dbReference>
<accession>A0A9D1NEV6</accession>
<comment type="caution">
    <text evidence="7">Lacks conserved residue(s) required for the propagation of feature annotation.</text>
</comment>
<comment type="function">
    <text evidence="7">Catalyzes the attachment of glutamate to tRNA(Glu) in a two-step reaction: glutamate is first activated by ATP to form Glu-AMP and then transferred to the acceptor end of tRNA(Glu).</text>
</comment>
<dbReference type="GO" id="GO:0005524">
    <property type="term" value="F:ATP binding"/>
    <property type="evidence" value="ECO:0007669"/>
    <property type="project" value="UniProtKB-UniRule"/>
</dbReference>
<keyword evidence="7" id="KW-0963">Cytoplasm</keyword>
<reference evidence="10" key="1">
    <citation type="submission" date="2020-10" db="EMBL/GenBank/DDBJ databases">
        <authorList>
            <person name="Gilroy R."/>
        </authorList>
    </citation>
    <scope>NUCLEOTIDE SEQUENCE</scope>
    <source>
        <strain evidence="10">CHK186-9395</strain>
    </source>
</reference>
<dbReference type="GO" id="GO:0004818">
    <property type="term" value="F:glutamate-tRNA ligase activity"/>
    <property type="evidence" value="ECO:0007669"/>
    <property type="project" value="UniProtKB-UniRule"/>
</dbReference>
<evidence type="ECO:0000256" key="2">
    <source>
        <dbReference type="ARBA" id="ARBA00022598"/>
    </source>
</evidence>
<dbReference type="PANTHER" id="PTHR43311:SF2">
    <property type="entry name" value="GLUTAMATE--TRNA LIGASE, MITOCHONDRIAL-RELATED"/>
    <property type="match status" value="1"/>
</dbReference>
<comment type="caution">
    <text evidence="10">The sequence shown here is derived from an EMBL/GenBank/DDBJ whole genome shotgun (WGS) entry which is preliminary data.</text>
</comment>
<dbReference type="HAMAP" id="MF_00022">
    <property type="entry name" value="Glu_tRNA_synth_type1"/>
    <property type="match status" value="1"/>
</dbReference>
<evidence type="ECO:0000256" key="6">
    <source>
        <dbReference type="ARBA" id="ARBA00023146"/>
    </source>
</evidence>
<proteinExistence type="inferred from homology"/>
<comment type="subcellular location">
    <subcellularLocation>
        <location evidence="7">Cytoplasm</location>
    </subcellularLocation>
</comment>
<dbReference type="InterPro" id="IPR020058">
    <property type="entry name" value="Glu/Gln-tRNA-synth_Ib_cat-dom"/>
</dbReference>
<organism evidence="10 11">
    <name type="scientific">Candidatus Caccopulliclostridium gallistercoris</name>
    <dbReference type="NCBI Taxonomy" id="2840719"/>
    <lineage>
        <taxon>Bacteria</taxon>
        <taxon>Bacillati</taxon>
        <taxon>Bacillota</taxon>
        <taxon>Clostridia</taxon>
        <taxon>Candidatus Caccopulliclostridium</taxon>
    </lineage>
</organism>
<dbReference type="GO" id="GO:0005829">
    <property type="term" value="C:cytosol"/>
    <property type="evidence" value="ECO:0007669"/>
    <property type="project" value="TreeGrafter"/>
</dbReference>
<dbReference type="SUPFAM" id="SSF48163">
    <property type="entry name" value="An anticodon-binding domain of class I aminoacyl-tRNA synthetases"/>
    <property type="match status" value="1"/>
</dbReference>
<evidence type="ECO:0000313" key="10">
    <source>
        <dbReference type="EMBL" id="HIV01847.1"/>
    </source>
</evidence>
<dbReference type="SUPFAM" id="SSF52374">
    <property type="entry name" value="Nucleotidylyl transferase"/>
    <property type="match status" value="1"/>
</dbReference>
<evidence type="ECO:0000256" key="3">
    <source>
        <dbReference type="ARBA" id="ARBA00022741"/>
    </source>
</evidence>
<comment type="catalytic activity">
    <reaction evidence="7">
        <text>tRNA(Glu) + L-glutamate + ATP = L-glutamyl-tRNA(Glu) + AMP + diphosphate</text>
        <dbReference type="Rhea" id="RHEA:23540"/>
        <dbReference type="Rhea" id="RHEA-COMP:9663"/>
        <dbReference type="Rhea" id="RHEA-COMP:9680"/>
        <dbReference type="ChEBI" id="CHEBI:29985"/>
        <dbReference type="ChEBI" id="CHEBI:30616"/>
        <dbReference type="ChEBI" id="CHEBI:33019"/>
        <dbReference type="ChEBI" id="CHEBI:78442"/>
        <dbReference type="ChEBI" id="CHEBI:78520"/>
        <dbReference type="ChEBI" id="CHEBI:456215"/>
        <dbReference type="EC" id="6.1.1.17"/>
    </reaction>
</comment>
<dbReference type="AlphaFoldDB" id="A0A9D1NEV6"/>
<dbReference type="InterPro" id="IPR014729">
    <property type="entry name" value="Rossmann-like_a/b/a_fold"/>
</dbReference>
<feature type="domain" description="Glutamyl/glutaminyl-tRNA synthetase class Ib catalytic" evidence="8">
    <location>
        <begin position="35"/>
        <end position="325"/>
    </location>
</feature>
<keyword evidence="6 7" id="KW-0030">Aminoacyl-tRNA synthetase</keyword>
<feature type="binding site" evidence="7">
    <location>
        <position position="298"/>
    </location>
    <ligand>
        <name>ATP</name>
        <dbReference type="ChEBI" id="CHEBI:30616"/>
    </ligand>
</feature>
<keyword evidence="3 7" id="KW-0547">Nucleotide-binding</keyword>
<comment type="subunit">
    <text evidence="7">Monomer.</text>
</comment>
<evidence type="ECO:0000256" key="5">
    <source>
        <dbReference type="ARBA" id="ARBA00022917"/>
    </source>
</evidence>
<gene>
    <name evidence="7" type="primary">gltX</name>
    <name evidence="10" type="ORF">IAA62_04780</name>
</gene>
<dbReference type="Gene3D" id="1.10.10.350">
    <property type="match status" value="1"/>
</dbReference>
<protein>
    <recommendedName>
        <fullName evidence="7">Glutamate--tRNA ligase</fullName>
        <ecNumber evidence="7">6.1.1.17</ecNumber>
    </recommendedName>
    <alternativeName>
        <fullName evidence="7">Glutamyl-tRNA synthetase</fullName>
        <shortName evidence="7">GluRS</shortName>
    </alternativeName>
</protein>
<keyword evidence="4 7" id="KW-0067">ATP-binding</keyword>
<dbReference type="Pfam" id="PF00749">
    <property type="entry name" value="tRNA-synt_1c"/>
    <property type="match status" value="1"/>
</dbReference>
<dbReference type="Proteomes" id="UP000886861">
    <property type="component" value="Unassembled WGS sequence"/>
</dbReference>
<dbReference type="GO" id="GO:0000049">
    <property type="term" value="F:tRNA binding"/>
    <property type="evidence" value="ECO:0007669"/>
    <property type="project" value="InterPro"/>
</dbReference>
<dbReference type="GO" id="GO:0006424">
    <property type="term" value="P:glutamyl-tRNA aminoacylation"/>
    <property type="evidence" value="ECO:0007669"/>
    <property type="project" value="UniProtKB-UniRule"/>
</dbReference>
<dbReference type="PANTHER" id="PTHR43311">
    <property type="entry name" value="GLUTAMATE--TRNA LIGASE"/>
    <property type="match status" value="1"/>
</dbReference>
<dbReference type="InterPro" id="IPR000924">
    <property type="entry name" value="Glu/Gln-tRNA-synth"/>
</dbReference>
<feature type="short sequence motif" description="'KMSKS' region" evidence="7">
    <location>
        <begin position="295"/>
        <end position="299"/>
    </location>
</feature>